<accession>A0ABD4T9P1</accession>
<organism evidence="2 3">
    <name type="scientific">Lyngbya confervoides BDU141951</name>
    <dbReference type="NCBI Taxonomy" id="1574623"/>
    <lineage>
        <taxon>Bacteria</taxon>
        <taxon>Bacillati</taxon>
        <taxon>Cyanobacteriota</taxon>
        <taxon>Cyanophyceae</taxon>
        <taxon>Oscillatoriophycideae</taxon>
        <taxon>Oscillatoriales</taxon>
        <taxon>Microcoleaceae</taxon>
        <taxon>Lyngbya</taxon>
    </lineage>
</organism>
<feature type="compositionally biased region" description="Pro residues" evidence="1">
    <location>
        <begin position="113"/>
        <end position="123"/>
    </location>
</feature>
<feature type="region of interest" description="Disordered" evidence="1">
    <location>
        <begin position="62"/>
        <end position="171"/>
    </location>
</feature>
<geneLocation type="plasmid" evidence="2">
    <name>unnamed9</name>
</geneLocation>
<protein>
    <submittedName>
        <fullName evidence="2">Uncharacterized protein</fullName>
    </submittedName>
</protein>
<gene>
    <name evidence="2" type="ORF">QQ91_0020845</name>
</gene>
<comment type="caution">
    <text evidence="2">The sequence shown here is derived from an EMBL/GenBank/DDBJ whole genome shotgun (WGS) entry which is preliminary data.</text>
</comment>
<proteinExistence type="predicted"/>
<name>A0ABD4T9P1_9CYAN</name>
<evidence type="ECO:0000256" key="1">
    <source>
        <dbReference type="SAM" id="MobiDB-lite"/>
    </source>
</evidence>
<dbReference type="EMBL" id="JTHE03000119">
    <property type="protein sequence ID" value="MCM1985267.1"/>
    <property type="molecule type" value="Genomic_DNA"/>
</dbReference>
<evidence type="ECO:0000313" key="2">
    <source>
        <dbReference type="EMBL" id="MCM1985267.1"/>
    </source>
</evidence>
<dbReference type="AlphaFoldDB" id="A0ABD4T9P1"/>
<keyword evidence="2" id="KW-0614">Plasmid</keyword>
<feature type="compositionally biased region" description="Polar residues" evidence="1">
    <location>
        <begin position="62"/>
        <end position="82"/>
    </location>
</feature>
<feature type="compositionally biased region" description="Polar residues" evidence="1">
    <location>
        <begin position="125"/>
        <end position="137"/>
    </location>
</feature>
<evidence type="ECO:0000313" key="3">
    <source>
        <dbReference type="Proteomes" id="UP000031561"/>
    </source>
</evidence>
<dbReference type="RefSeq" id="WP_166283634.1">
    <property type="nucleotide sequence ID" value="NZ_JTHE03000119.1"/>
</dbReference>
<sequence>MKLTVPALSQLAAIAQGIFFRPMLYLALIGHWTLLQWPVPTDEVAESEALLEESVSITQAKTLKTLAPQSSPTQSGPTQADSPSPKLKPKPKRPPKAPPILQALRSPQVQPASPTPVAEPDPLPQETQPSSKQTDSPRPQPDPQGTPSPDLTEDRSSEDQEASAGNPVPDHLLAFADSSHLFGGSAAEQSVGFLPALLPEPERVFTAASIEAYNKQTGELEQQEKVLKVDWWKNKPQKVAIEQFRQRFQDHRIQEIGSYAGGPLYELEKNGQLIYASLIQPSKRTLRSSTVFVIWKNNPLS</sequence>
<reference evidence="2 3" key="1">
    <citation type="journal article" date="2015" name="Genome Announc.">
        <title>Draft Genome Sequence of Filamentous Marine Cyanobacterium Lyngbya confervoides Strain BDU141951.</title>
        <authorList>
            <person name="Chandrababunaidu M.M."/>
            <person name="Sen D."/>
            <person name="Tripathy S."/>
        </authorList>
    </citation>
    <scope>NUCLEOTIDE SEQUENCE [LARGE SCALE GENOMIC DNA]</scope>
    <source>
        <strain evidence="2 3">BDU141951</strain>
    </source>
</reference>
<dbReference type="Proteomes" id="UP000031561">
    <property type="component" value="Unassembled WGS sequence"/>
</dbReference>
<keyword evidence="3" id="KW-1185">Reference proteome</keyword>